<keyword evidence="6 10" id="KW-0472">Membrane</keyword>
<evidence type="ECO:0000256" key="9">
    <source>
        <dbReference type="SAM" id="MobiDB-lite"/>
    </source>
</evidence>
<evidence type="ECO:0000256" key="10">
    <source>
        <dbReference type="SAM" id="Phobius"/>
    </source>
</evidence>
<feature type="transmembrane region" description="Helical" evidence="10">
    <location>
        <begin position="195"/>
        <end position="215"/>
    </location>
</feature>
<evidence type="ECO:0000256" key="6">
    <source>
        <dbReference type="ARBA" id="ARBA00023136"/>
    </source>
</evidence>
<keyword evidence="12" id="KW-1185">Reference proteome</keyword>
<sequence>MTVLSNIPSSHEGDQNNTVMPEGSYFQNVTQDGHDLWLFVQNTSEENDLLSEAESNFSRTGTAIMVIPDEAFGVCLFVLSAIILLSLLANLFLIATIRFSPSLRTPPNAHLVNICANNMFLGLAMIAGLITLTTTGPNVKLYRTLEYILDGLQLFLTINCFLQYWSCFASIAYYRNRTIRKPTMSIAFRKVVVKRSILISWVVSALLSLSSVLAFNGEDIALALNPFKRVFPAKPTPYKSGFLDSVIFSAILVTFLVGIFVMVRCYYRIFRTLQIAKPLSNNKVSPWRRNSSGSDATCNGSITMKDHPQLNSSPKVYYVRSSNWTRPYVISNDPLCPAENDDSSVIVHFEKRNHSFPFDESSILENPIRALAMDPPNASQKKRELKFTTSNASNASIRSGTSAAGFTDISLGAELHRYQCMKNKAALRKQSLRRDTNSLYFAAKNSIVMLSMFVFCSSSLFVCSIPGVLDNTEMATRVYVTMVCKLLFFVNAPAYPIWYLIFSKRVRKCLNRLLENTACCVHVRQY</sequence>
<keyword evidence="8" id="KW-0807">Transducer</keyword>
<evidence type="ECO:0000256" key="7">
    <source>
        <dbReference type="ARBA" id="ARBA00023170"/>
    </source>
</evidence>
<keyword evidence="3 10" id="KW-0812">Transmembrane</keyword>
<keyword evidence="7" id="KW-0675">Receptor</keyword>
<comment type="subcellular location">
    <subcellularLocation>
        <location evidence="1">Cell membrane</location>
        <topology evidence="1">Multi-pass membrane protein</topology>
    </subcellularLocation>
</comment>
<dbReference type="InterPro" id="IPR000276">
    <property type="entry name" value="GPCR_Rhodpsn"/>
</dbReference>
<dbReference type="GO" id="GO:0005886">
    <property type="term" value="C:plasma membrane"/>
    <property type="evidence" value="ECO:0007669"/>
    <property type="project" value="UniProtKB-SubCell"/>
</dbReference>
<feature type="transmembrane region" description="Helical" evidence="10">
    <location>
        <begin position="152"/>
        <end position="174"/>
    </location>
</feature>
<dbReference type="GO" id="GO:0045202">
    <property type="term" value="C:synapse"/>
    <property type="evidence" value="ECO:0007669"/>
    <property type="project" value="GOC"/>
</dbReference>
<dbReference type="Gene3D" id="1.20.1070.10">
    <property type="entry name" value="Rhodopsin 7-helix transmembrane proteins"/>
    <property type="match status" value="2"/>
</dbReference>
<dbReference type="Pfam" id="PF00001">
    <property type="entry name" value="7tm_1"/>
    <property type="match status" value="1"/>
</dbReference>
<keyword evidence="2" id="KW-1003">Cell membrane</keyword>
<dbReference type="GO" id="GO:0007268">
    <property type="term" value="P:chemical synaptic transmission"/>
    <property type="evidence" value="ECO:0007669"/>
    <property type="project" value="TreeGrafter"/>
</dbReference>
<evidence type="ECO:0000256" key="1">
    <source>
        <dbReference type="ARBA" id="ARBA00004651"/>
    </source>
</evidence>
<dbReference type="RefSeq" id="XP_023932152.1">
    <property type="nucleotide sequence ID" value="XM_024076384.1"/>
</dbReference>
<reference evidence="13" key="1">
    <citation type="submission" date="2025-08" db="UniProtKB">
        <authorList>
            <consortium name="RefSeq"/>
        </authorList>
    </citation>
    <scope>IDENTIFICATION</scope>
    <source>
        <tissue evidence="13">Gonads</tissue>
    </source>
</reference>
<evidence type="ECO:0000256" key="5">
    <source>
        <dbReference type="ARBA" id="ARBA00023040"/>
    </source>
</evidence>
<name>A0A2R2MQ64_LINAN</name>
<evidence type="ECO:0000256" key="4">
    <source>
        <dbReference type="ARBA" id="ARBA00022989"/>
    </source>
</evidence>
<feature type="domain" description="G-protein coupled receptors family 1 profile" evidence="11">
    <location>
        <begin position="89"/>
        <end position="499"/>
    </location>
</feature>
<dbReference type="InParanoid" id="A0A2R2MQ64"/>
<feature type="transmembrane region" description="Helical" evidence="10">
    <location>
        <begin position="71"/>
        <end position="99"/>
    </location>
</feature>
<proteinExistence type="predicted"/>
<dbReference type="Proteomes" id="UP000085678">
    <property type="component" value="Unplaced"/>
</dbReference>
<feature type="transmembrane region" description="Helical" evidence="10">
    <location>
        <begin position="111"/>
        <end position="132"/>
    </location>
</feature>
<protein>
    <submittedName>
        <fullName evidence="13">Uncharacterized protein LOC112042203</fullName>
    </submittedName>
</protein>
<accession>A0A2R2MQ64</accession>
<dbReference type="CDD" id="cd00637">
    <property type="entry name" value="7tm_classA_rhodopsin-like"/>
    <property type="match status" value="1"/>
</dbReference>
<organism evidence="12 13">
    <name type="scientific">Lingula anatina</name>
    <name type="common">Brachiopod</name>
    <name type="synonym">Lingula unguis</name>
    <dbReference type="NCBI Taxonomy" id="7574"/>
    <lineage>
        <taxon>Eukaryota</taxon>
        <taxon>Metazoa</taxon>
        <taxon>Spiralia</taxon>
        <taxon>Lophotrochozoa</taxon>
        <taxon>Brachiopoda</taxon>
        <taxon>Linguliformea</taxon>
        <taxon>Lingulata</taxon>
        <taxon>Lingulida</taxon>
        <taxon>Linguloidea</taxon>
        <taxon>Lingulidae</taxon>
        <taxon>Lingula</taxon>
    </lineage>
</organism>
<dbReference type="InterPro" id="IPR017452">
    <property type="entry name" value="GPCR_Rhodpsn_7TM"/>
</dbReference>
<dbReference type="GO" id="GO:0004993">
    <property type="term" value="F:G protein-coupled serotonin receptor activity"/>
    <property type="evidence" value="ECO:0007669"/>
    <property type="project" value="TreeGrafter"/>
</dbReference>
<dbReference type="AlphaFoldDB" id="A0A2R2MQ64"/>
<evidence type="ECO:0000313" key="12">
    <source>
        <dbReference type="Proteomes" id="UP000085678"/>
    </source>
</evidence>
<keyword evidence="5" id="KW-0297">G-protein coupled receptor</keyword>
<dbReference type="KEGG" id="lak:112042203"/>
<dbReference type="GO" id="GO:0030425">
    <property type="term" value="C:dendrite"/>
    <property type="evidence" value="ECO:0007669"/>
    <property type="project" value="TreeGrafter"/>
</dbReference>
<dbReference type="GO" id="GO:0030594">
    <property type="term" value="F:neurotransmitter receptor activity"/>
    <property type="evidence" value="ECO:0007669"/>
    <property type="project" value="TreeGrafter"/>
</dbReference>
<dbReference type="GO" id="GO:0007187">
    <property type="term" value="P:G protein-coupled receptor signaling pathway, coupled to cyclic nucleotide second messenger"/>
    <property type="evidence" value="ECO:0007669"/>
    <property type="project" value="TreeGrafter"/>
</dbReference>
<feature type="transmembrane region" description="Helical" evidence="10">
    <location>
        <begin position="479"/>
        <end position="502"/>
    </location>
</feature>
<dbReference type="PANTHER" id="PTHR24247">
    <property type="entry name" value="5-HYDROXYTRYPTAMINE RECEPTOR"/>
    <property type="match status" value="1"/>
</dbReference>
<dbReference type="GeneID" id="112042203"/>
<evidence type="ECO:0000256" key="2">
    <source>
        <dbReference type="ARBA" id="ARBA00022475"/>
    </source>
</evidence>
<keyword evidence="4 10" id="KW-1133">Transmembrane helix</keyword>
<dbReference type="OrthoDB" id="6286111at2759"/>
<feature type="region of interest" description="Disordered" evidence="9">
    <location>
        <begin position="1"/>
        <end position="22"/>
    </location>
</feature>
<evidence type="ECO:0000256" key="3">
    <source>
        <dbReference type="ARBA" id="ARBA00022692"/>
    </source>
</evidence>
<feature type="transmembrane region" description="Helical" evidence="10">
    <location>
        <begin position="246"/>
        <end position="267"/>
    </location>
</feature>
<gene>
    <name evidence="13" type="primary">LOC112042203</name>
</gene>
<dbReference type="PRINTS" id="PR00237">
    <property type="entry name" value="GPCRRHODOPSN"/>
</dbReference>
<evidence type="ECO:0000256" key="8">
    <source>
        <dbReference type="ARBA" id="ARBA00023224"/>
    </source>
</evidence>
<evidence type="ECO:0000259" key="11">
    <source>
        <dbReference type="PROSITE" id="PS50262"/>
    </source>
</evidence>
<dbReference type="SUPFAM" id="SSF81321">
    <property type="entry name" value="Family A G protein-coupled receptor-like"/>
    <property type="match status" value="1"/>
</dbReference>
<feature type="transmembrane region" description="Helical" evidence="10">
    <location>
        <begin position="447"/>
        <end position="467"/>
    </location>
</feature>
<dbReference type="PROSITE" id="PS50262">
    <property type="entry name" value="G_PROTEIN_RECEP_F1_2"/>
    <property type="match status" value="1"/>
</dbReference>
<evidence type="ECO:0000313" key="13">
    <source>
        <dbReference type="RefSeq" id="XP_023932152.1"/>
    </source>
</evidence>